<accession>A0ABU7AS55</accession>
<evidence type="ECO:0000313" key="3">
    <source>
        <dbReference type="Proteomes" id="UP001345963"/>
    </source>
</evidence>
<protein>
    <submittedName>
        <fullName evidence="2">Uncharacterized protein</fullName>
    </submittedName>
</protein>
<evidence type="ECO:0000256" key="1">
    <source>
        <dbReference type="SAM" id="MobiDB-lite"/>
    </source>
</evidence>
<comment type="caution">
    <text evidence="2">The sequence shown here is derived from an EMBL/GenBank/DDBJ whole genome shotgun (WGS) entry which is preliminary data.</text>
</comment>
<sequence length="108" mass="12031">MEVWIKPSFASLSPVPSQTDTPPSLDPQLSSHTSNVSCSTLPMDHSASKCLSSTKSGDQSIKVYLVYIALFNNPNDTQSALHDLKEDMTRRNKSEKEIIKYTVTRLED</sequence>
<dbReference type="EMBL" id="JAHUTI010023897">
    <property type="protein sequence ID" value="MED6240373.1"/>
    <property type="molecule type" value="Genomic_DNA"/>
</dbReference>
<dbReference type="Proteomes" id="UP001345963">
    <property type="component" value="Unassembled WGS sequence"/>
</dbReference>
<evidence type="ECO:0000313" key="2">
    <source>
        <dbReference type="EMBL" id="MED6240373.1"/>
    </source>
</evidence>
<reference evidence="2 3" key="1">
    <citation type="submission" date="2021-07" db="EMBL/GenBank/DDBJ databases">
        <authorList>
            <person name="Palmer J.M."/>
        </authorList>
    </citation>
    <scope>NUCLEOTIDE SEQUENCE [LARGE SCALE GENOMIC DNA]</scope>
    <source>
        <strain evidence="2 3">AT_MEX2019</strain>
        <tissue evidence="2">Muscle</tissue>
    </source>
</reference>
<keyword evidence="3" id="KW-1185">Reference proteome</keyword>
<feature type="region of interest" description="Disordered" evidence="1">
    <location>
        <begin position="12"/>
        <end position="37"/>
    </location>
</feature>
<gene>
    <name evidence="2" type="ORF">ATANTOWER_020059</name>
</gene>
<organism evidence="2 3">
    <name type="scientific">Ataeniobius toweri</name>
    <dbReference type="NCBI Taxonomy" id="208326"/>
    <lineage>
        <taxon>Eukaryota</taxon>
        <taxon>Metazoa</taxon>
        <taxon>Chordata</taxon>
        <taxon>Craniata</taxon>
        <taxon>Vertebrata</taxon>
        <taxon>Euteleostomi</taxon>
        <taxon>Actinopterygii</taxon>
        <taxon>Neopterygii</taxon>
        <taxon>Teleostei</taxon>
        <taxon>Neoteleostei</taxon>
        <taxon>Acanthomorphata</taxon>
        <taxon>Ovalentaria</taxon>
        <taxon>Atherinomorphae</taxon>
        <taxon>Cyprinodontiformes</taxon>
        <taxon>Goodeidae</taxon>
        <taxon>Ataeniobius</taxon>
    </lineage>
</organism>
<proteinExistence type="predicted"/>
<name>A0ABU7AS55_9TELE</name>